<evidence type="ECO:0000256" key="1">
    <source>
        <dbReference type="ARBA" id="ARBA00004370"/>
    </source>
</evidence>
<organism evidence="7 8">
    <name type="scientific">Stichopus japonicus</name>
    <name type="common">Sea cucumber</name>
    <dbReference type="NCBI Taxonomy" id="307972"/>
    <lineage>
        <taxon>Eukaryota</taxon>
        <taxon>Metazoa</taxon>
        <taxon>Echinodermata</taxon>
        <taxon>Eleutherozoa</taxon>
        <taxon>Echinozoa</taxon>
        <taxon>Holothuroidea</taxon>
        <taxon>Aspidochirotacea</taxon>
        <taxon>Aspidochirotida</taxon>
        <taxon>Stichopodidae</taxon>
        <taxon>Apostichopus</taxon>
    </lineage>
</organism>
<dbReference type="EMBL" id="MRZV01000745">
    <property type="protein sequence ID" value="PIK44911.1"/>
    <property type="molecule type" value="Genomic_DNA"/>
</dbReference>
<feature type="transmembrane region" description="Helical" evidence="6">
    <location>
        <begin position="50"/>
        <end position="70"/>
    </location>
</feature>
<comment type="similarity">
    <text evidence="2">Belongs to the TMEM14 family.</text>
</comment>
<dbReference type="STRING" id="307972.A0A2G8KA83"/>
<keyword evidence="5 6" id="KW-0472">Membrane</keyword>
<dbReference type="Proteomes" id="UP000230750">
    <property type="component" value="Unassembled WGS sequence"/>
</dbReference>
<evidence type="ECO:0000256" key="6">
    <source>
        <dbReference type="SAM" id="Phobius"/>
    </source>
</evidence>
<protein>
    <submittedName>
        <fullName evidence="7">Putative transmembrane protein</fullName>
    </submittedName>
</protein>
<evidence type="ECO:0000256" key="4">
    <source>
        <dbReference type="ARBA" id="ARBA00022989"/>
    </source>
</evidence>
<keyword evidence="3 6" id="KW-0812">Transmembrane</keyword>
<dbReference type="InterPro" id="IPR044890">
    <property type="entry name" value="TMEM14_sf"/>
</dbReference>
<evidence type="ECO:0000256" key="5">
    <source>
        <dbReference type="ARBA" id="ARBA00023136"/>
    </source>
</evidence>
<dbReference type="PANTHER" id="PTHR12668">
    <property type="entry name" value="TRANSMEMBRANE PROTEIN 14, 15"/>
    <property type="match status" value="1"/>
</dbReference>
<gene>
    <name evidence="7" type="ORF">BSL78_18217</name>
</gene>
<dbReference type="Gene3D" id="1.10.10.1740">
    <property type="entry name" value="Transmembrane protein 14-like"/>
    <property type="match status" value="1"/>
</dbReference>
<dbReference type="GO" id="GO:0070453">
    <property type="term" value="P:regulation of heme biosynthetic process"/>
    <property type="evidence" value="ECO:0007669"/>
    <property type="project" value="TreeGrafter"/>
</dbReference>
<name>A0A2G8KA83_STIJA</name>
<evidence type="ECO:0000313" key="8">
    <source>
        <dbReference type="Proteomes" id="UP000230750"/>
    </source>
</evidence>
<proteinExistence type="inferred from homology"/>
<accession>A0A2G8KA83</accession>
<evidence type="ECO:0000256" key="2">
    <source>
        <dbReference type="ARBA" id="ARBA00007590"/>
    </source>
</evidence>
<dbReference type="GO" id="GO:0031966">
    <property type="term" value="C:mitochondrial membrane"/>
    <property type="evidence" value="ECO:0007669"/>
    <property type="project" value="TreeGrafter"/>
</dbReference>
<sequence length="88" mass="8932">MTDIVAYGYAAVVALGGIIGFMKAGSVMSLTAGLLFGGAAAFGAMQTSKNLTNCLIILGTSLLLSCVMGYRFSNSGKFMPAGLVASLR</sequence>
<dbReference type="Pfam" id="PF03647">
    <property type="entry name" value="Tmemb_14"/>
    <property type="match status" value="1"/>
</dbReference>
<dbReference type="PANTHER" id="PTHR12668:SF43">
    <property type="entry name" value="TRANSMEMBRANE PROTEIN 14 HOMOLOG"/>
    <property type="match status" value="1"/>
</dbReference>
<keyword evidence="4 6" id="KW-1133">Transmembrane helix</keyword>
<feature type="transmembrane region" description="Helical" evidence="6">
    <location>
        <begin position="6"/>
        <end position="22"/>
    </location>
</feature>
<evidence type="ECO:0000256" key="3">
    <source>
        <dbReference type="ARBA" id="ARBA00022692"/>
    </source>
</evidence>
<comment type="subcellular location">
    <subcellularLocation>
        <location evidence="1">Membrane</location>
    </subcellularLocation>
</comment>
<reference evidence="7 8" key="1">
    <citation type="journal article" date="2017" name="PLoS Biol.">
        <title>The sea cucumber genome provides insights into morphological evolution and visceral regeneration.</title>
        <authorList>
            <person name="Zhang X."/>
            <person name="Sun L."/>
            <person name="Yuan J."/>
            <person name="Sun Y."/>
            <person name="Gao Y."/>
            <person name="Zhang L."/>
            <person name="Li S."/>
            <person name="Dai H."/>
            <person name="Hamel J.F."/>
            <person name="Liu C."/>
            <person name="Yu Y."/>
            <person name="Liu S."/>
            <person name="Lin W."/>
            <person name="Guo K."/>
            <person name="Jin S."/>
            <person name="Xu P."/>
            <person name="Storey K.B."/>
            <person name="Huan P."/>
            <person name="Zhang T."/>
            <person name="Zhou Y."/>
            <person name="Zhang J."/>
            <person name="Lin C."/>
            <person name="Li X."/>
            <person name="Xing L."/>
            <person name="Huo D."/>
            <person name="Sun M."/>
            <person name="Wang L."/>
            <person name="Mercier A."/>
            <person name="Li F."/>
            <person name="Yang H."/>
            <person name="Xiang J."/>
        </authorList>
    </citation>
    <scope>NUCLEOTIDE SEQUENCE [LARGE SCALE GENOMIC DNA]</scope>
    <source>
        <strain evidence="7">Shaxun</strain>
        <tissue evidence="7">Muscle</tissue>
    </source>
</reference>
<dbReference type="InterPro" id="IPR005349">
    <property type="entry name" value="TMEM14"/>
</dbReference>
<dbReference type="OrthoDB" id="5620at2759"/>
<comment type="caution">
    <text evidence="7">The sequence shown here is derived from an EMBL/GenBank/DDBJ whole genome shotgun (WGS) entry which is preliminary data.</text>
</comment>
<evidence type="ECO:0000313" key="7">
    <source>
        <dbReference type="EMBL" id="PIK44911.1"/>
    </source>
</evidence>
<feature type="transmembrane region" description="Helical" evidence="6">
    <location>
        <begin position="27"/>
        <end position="44"/>
    </location>
</feature>
<keyword evidence="8" id="KW-1185">Reference proteome</keyword>
<dbReference type="AlphaFoldDB" id="A0A2G8KA83"/>